<dbReference type="Pfam" id="PF01926">
    <property type="entry name" value="MMR_HSR1"/>
    <property type="match status" value="1"/>
</dbReference>
<gene>
    <name evidence="4" type="primary">LOC118430364</name>
</gene>
<dbReference type="GO" id="GO:0005525">
    <property type="term" value="F:GTP binding"/>
    <property type="evidence" value="ECO:0007669"/>
    <property type="project" value="InterPro"/>
</dbReference>
<feature type="domain" description="G" evidence="2">
    <location>
        <begin position="45"/>
        <end position="123"/>
    </location>
</feature>
<sequence length="318" mass="36520">MASASKNPFLEEGVRMSVDPIKLKEVENDVRTGLCKFTEREPMNVLVIGKPGAGKSSFINSMHMAIAHRWYEVANYGDGRRGITTDLIRYDMFRDELTEPPIKGYNHGVFFWDTAGLEDLNQKIFETFLGLIMEGRIPPDTNIHEHTDTTRQRPPTVSSLKRRFPRSGAVEEWKCHRIVFLCAADEEPPMNLMEAVTDAATKDKADARSLPVFLVMSKCDKVDRDEISKDVYESRRDNAAKSLMVFGNNQRCKEVSLYCKELTALPPDDFDYSGMRNDDEINKKMLNLWMNLLSPAYRVKHAPQKKSFRRSVFNPLKW</sequence>
<dbReference type="KEGG" id="bfo:118430364"/>
<evidence type="ECO:0000313" key="4">
    <source>
        <dbReference type="RefSeq" id="XP_035697101.1"/>
    </source>
</evidence>
<dbReference type="InterPro" id="IPR006073">
    <property type="entry name" value="GTP-bd"/>
</dbReference>
<proteinExistence type="predicted"/>
<dbReference type="RefSeq" id="XP_035697101.1">
    <property type="nucleotide sequence ID" value="XM_035841208.1"/>
</dbReference>
<feature type="compositionally biased region" description="Basic and acidic residues" evidence="1">
    <location>
        <begin position="142"/>
        <end position="151"/>
    </location>
</feature>
<reference evidence="3" key="1">
    <citation type="journal article" date="2020" name="Nat. Ecol. Evol.">
        <title>Deeply conserved synteny resolves early events in vertebrate evolution.</title>
        <authorList>
            <person name="Simakov O."/>
            <person name="Marletaz F."/>
            <person name="Yue J.X."/>
            <person name="O'Connell B."/>
            <person name="Jenkins J."/>
            <person name="Brandt A."/>
            <person name="Calef R."/>
            <person name="Tung C.H."/>
            <person name="Huang T.K."/>
            <person name="Schmutz J."/>
            <person name="Satoh N."/>
            <person name="Yu J.K."/>
            <person name="Putnam N.H."/>
            <person name="Green R.E."/>
            <person name="Rokhsar D.S."/>
        </authorList>
    </citation>
    <scope>NUCLEOTIDE SEQUENCE [LARGE SCALE GENOMIC DNA]</scope>
    <source>
        <strain evidence="3">S238N-H82</strain>
    </source>
</reference>
<protein>
    <submittedName>
        <fullName evidence="4">Uncharacterized protein LOC118430364</fullName>
    </submittedName>
</protein>
<feature type="region of interest" description="Disordered" evidence="1">
    <location>
        <begin position="141"/>
        <end position="160"/>
    </location>
</feature>
<dbReference type="Proteomes" id="UP000001554">
    <property type="component" value="Chromosome 14"/>
</dbReference>
<dbReference type="InterPro" id="IPR027417">
    <property type="entry name" value="P-loop_NTPase"/>
</dbReference>
<dbReference type="GeneID" id="118430364"/>
<accession>A0A9J7NAF2</accession>
<dbReference type="OrthoDB" id="6149413at2759"/>
<organism evidence="3 4">
    <name type="scientific">Branchiostoma floridae</name>
    <name type="common">Florida lancelet</name>
    <name type="synonym">Amphioxus</name>
    <dbReference type="NCBI Taxonomy" id="7739"/>
    <lineage>
        <taxon>Eukaryota</taxon>
        <taxon>Metazoa</taxon>
        <taxon>Chordata</taxon>
        <taxon>Cephalochordata</taxon>
        <taxon>Leptocardii</taxon>
        <taxon>Amphioxiformes</taxon>
        <taxon>Branchiostomatidae</taxon>
        <taxon>Branchiostoma</taxon>
    </lineage>
</organism>
<dbReference type="SUPFAM" id="SSF52540">
    <property type="entry name" value="P-loop containing nucleoside triphosphate hydrolases"/>
    <property type="match status" value="1"/>
</dbReference>
<keyword evidence="3" id="KW-1185">Reference proteome</keyword>
<name>A0A9J7NAF2_BRAFL</name>
<reference evidence="4" key="2">
    <citation type="submission" date="2025-08" db="UniProtKB">
        <authorList>
            <consortium name="RefSeq"/>
        </authorList>
    </citation>
    <scope>IDENTIFICATION</scope>
    <source>
        <strain evidence="4">S238N-H82</strain>
        <tissue evidence="4">Testes</tissue>
    </source>
</reference>
<evidence type="ECO:0000259" key="2">
    <source>
        <dbReference type="Pfam" id="PF01926"/>
    </source>
</evidence>
<evidence type="ECO:0000313" key="3">
    <source>
        <dbReference type="Proteomes" id="UP000001554"/>
    </source>
</evidence>
<dbReference type="Gene3D" id="3.40.50.300">
    <property type="entry name" value="P-loop containing nucleotide triphosphate hydrolases"/>
    <property type="match status" value="1"/>
</dbReference>
<dbReference type="AlphaFoldDB" id="A0A9J7NAF2"/>
<evidence type="ECO:0000256" key="1">
    <source>
        <dbReference type="SAM" id="MobiDB-lite"/>
    </source>
</evidence>
<dbReference type="CDD" id="cd00882">
    <property type="entry name" value="Ras_like_GTPase"/>
    <property type="match status" value="1"/>
</dbReference>